<protein>
    <submittedName>
        <fullName evidence="6">Beta-eliminating lyase-related protein</fullName>
    </submittedName>
</protein>
<dbReference type="Gene3D" id="3.90.1150.10">
    <property type="entry name" value="Aspartate Aminotransferase, domain 1"/>
    <property type="match status" value="1"/>
</dbReference>
<dbReference type="InterPro" id="IPR015422">
    <property type="entry name" value="PyrdxlP-dep_Trfase_small"/>
</dbReference>
<evidence type="ECO:0000313" key="6">
    <source>
        <dbReference type="EMBL" id="GAA6195289.1"/>
    </source>
</evidence>
<dbReference type="PANTHER" id="PTHR48097">
    <property type="entry name" value="L-THREONINE ALDOLASE-RELATED"/>
    <property type="match status" value="1"/>
</dbReference>
<dbReference type="InterPro" id="IPR015421">
    <property type="entry name" value="PyrdxlP-dep_Trfase_major"/>
</dbReference>
<dbReference type="GO" id="GO:0016829">
    <property type="term" value="F:lyase activity"/>
    <property type="evidence" value="ECO:0007669"/>
    <property type="project" value="UniProtKB-KW"/>
</dbReference>
<dbReference type="InterPro" id="IPR001597">
    <property type="entry name" value="ArAA_b-elim_lyase/Thr_aldolase"/>
</dbReference>
<dbReference type="InterPro" id="IPR015424">
    <property type="entry name" value="PyrdxlP-dep_Trfase"/>
</dbReference>
<proteinExistence type="inferred from homology"/>
<comment type="similarity">
    <text evidence="2">Belongs to the threonine aldolase family.</text>
</comment>
<comment type="caution">
    <text evidence="6">The sequence shown here is derived from an EMBL/GenBank/DDBJ whole genome shotgun (WGS) entry which is preliminary data.</text>
</comment>
<dbReference type="SUPFAM" id="SSF53383">
    <property type="entry name" value="PLP-dependent transferases"/>
    <property type="match status" value="1"/>
</dbReference>
<keyword evidence="4" id="KW-0663">Pyridoxal phosphate</keyword>
<evidence type="ECO:0000256" key="1">
    <source>
        <dbReference type="ARBA" id="ARBA00001933"/>
    </source>
</evidence>
<keyword evidence="6" id="KW-0456">Lyase</keyword>
<evidence type="ECO:0000259" key="5">
    <source>
        <dbReference type="Pfam" id="PF01212"/>
    </source>
</evidence>
<dbReference type="Pfam" id="PF01212">
    <property type="entry name" value="Beta_elim_lyase"/>
    <property type="match status" value="1"/>
</dbReference>
<evidence type="ECO:0000256" key="3">
    <source>
        <dbReference type="ARBA" id="ARBA00011881"/>
    </source>
</evidence>
<evidence type="ECO:0000313" key="7">
    <source>
        <dbReference type="Proteomes" id="UP001441944"/>
    </source>
</evidence>
<sequence>MFFASDNSGPVPPQVLTALAEANTGYAMGYGADAEMAEVTARIREIFEAPEAAVFLVATGTAANALALSTLCQPFETIFCTPTAHIHEDECNAPEFYSGGAKLTLVPGAPGFDDKMTPEALRATIAKEETRGVHGPQRGPVSVTQVSERGTIYSLTELQALAAVTKEFDLPLHMDGARFANAMVALDCTPADMTWKVGVDAVSFGGTKNGLLGVEAVIFFDPKHAWEFELRRKRGGHLFSKHRYLSAQMLAYLTDDLWRDNAVKANDNCAYLAQGLRRTKAPFLHEPQANMIFAALPRATHQRLFDAGAAYHLWDGPLDGDPQEQVAARFVCDWAIEKQQIDQFLALITQPE</sequence>
<keyword evidence="7" id="KW-1185">Reference proteome</keyword>
<gene>
    <name evidence="6" type="ORF">NBRC116598_07330</name>
</gene>
<comment type="subunit">
    <text evidence="3">Homotetramer.</text>
</comment>
<dbReference type="RefSeq" id="WP_353397174.1">
    <property type="nucleotide sequence ID" value="NZ_BAABWU010000002.1"/>
</dbReference>
<reference evidence="6 7" key="1">
    <citation type="submission" date="2024-04" db="EMBL/GenBank/DDBJ databases">
        <title>Draft genome sequence of Pseudophaeobacter arcticus NBRC 116598.</title>
        <authorList>
            <person name="Miyakawa T."/>
            <person name="Kusuya Y."/>
            <person name="Miura T."/>
        </authorList>
    </citation>
    <scope>NUCLEOTIDE SEQUENCE [LARGE SCALE GENOMIC DNA]</scope>
    <source>
        <strain evidence="6 7">SU-CL00105</strain>
    </source>
</reference>
<comment type="cofactor">
    <cofactor evidence="1">
        <name>pyridoxal 5'-phosphate</name>
        <dbReference type="ChEBI" id="CHEBI:597326"/>
    </cofactor>
</comment>
<dbReference type="Gene3D" id="3.40.640.10">
    <property type="entry name" value="Type I PLP-dependent aspartate aminotransferase-like (Major domain)"/>
    <property type="match status" value="1"/>
</dbReference>
<name>A0ABQ0AHG6_9RHOB</name>
<evidence type="ECO:0000256" key="2">
    <source>
        <dbReference type="ARBA" id="ARBA00006966"/>
    </source>
</evidence>
<dbReference type="Proteomes" id="UP001441944">
    <property type="component" value="Unassembled WGS sequence"/>
</dbReference>
<evidence type="ECO:0000256" key="4">
    <source>
        <dbReference type="ARBA" id="ARBA00022898"/>
    </source>
</evidence>
<dbReference type="EMBL" id="BAABWU010000002">
    <property type="protein sequence ID" value="GAA6195289.1"/>
    <property type="molecule type" value="Genomic_DNA"/>
</dbReference>
<organism evidence="6 7">
    <name type="scientific">Pseudophaeobacter arcticus</name>
    <dbReference type="NCBI Taxonomy" id="385492"/>
    <lineage>
        <taxon>Bacteria</taxon>
        <taxon>Pseudomonadati</taxon>
        <taxon>Pseudomonadota</taxon>
        <taxon>Alphaproteobacteria</taxon>
        <taxon>Rhodobacterales</taxon>
        <taxon>Paracoccaceae</taxon>
        <taxon>Pseudophaeobacter</taxon>
    </lineage>
</organism>
<feature type="domain" description="Aromatic amino acid beta-eliminating lyase/threonine aldolase" evidence="5">
    <location>
        <begin position="3"/>
        <end position="294"/>
    </location>
</feature>
<accession>A0ABQ0AHG6</accession>
<dbReference type="PANTHER" id="PTHR48097:SF5">
    <property type="entry name" value="LOW SPECIFICITY L-THREONINE ALDOLASE"/>
    <property type="match status" value="1"/>
</dbReference>